<keyword evidence="2" id="KW-1185">Reference proteome</keyword>
<dbReference type="AlphaFoldDB" id="A0A1V8M556"/>
<protein>
    <submittedName>
        <fullName evidence="1">Uncharacterized protein</fullName>
    </submittedName>
</protein>
<organism evidence="1 2">
    <name type="scientific">Methyloprofundus sedimenti</name>
    <dbReference type="NCBI Taxonomy" id="1420851"/>
    <lineage>
        <taxon>Bacteria</taxon>
        <taxon>Pseudomonadati</taxon>
        <taxon>Pseudomonadota</taxon>
        <taxon>Gammaproteobacteria</taxon>
        <taxon>Methylococcales</taxon>
        <taxon>Methylococcaceae</taxon>
        <taxon>Methyloprofundus</taxon>
    </lineage>
</organism>
<reference evidence="1 2" key="1">
    <citation type="submission" date="2015-12" db="EMBL/GenBank/DDBJ databases">
        <authorList>
            <person name="Shamseldin A."/>
            <person name="Moawad H."/>
            <person name="Abd El-Rahim W.M."/>
            <person name="Sadowsky M.J."/>
        </authorList>
    </citation>
    <scope>NUCLEOTIDE SEQUENCE [LARGE SCALE GENOMIC DNA]</scope>
    <source>
        <strain evidence="1 2">WF1</strain>
    </source>
</reference>
<dbReference type="RefSeq" id="WP_080521324.1">
    <property type="nucleotide sequence ID" value="NZ_LPUF01000001.1"/>
</dbReference>
<dbReference type="STRING" id="1420851.AU255_01985"/>
<sequence length="89" mass="10024">MRNLILLMILFGLFQGTAYAELTLLKEQLFTDSEESFQRRTYSYDFDVSPQGRVHAIYSKPVANEDRSQIIYVTKPVGGAGPMMGSVQS</sequence>
<accession>A0A1V8M556</accession>
<dbReference type="EMBL" id="LPUF01000001">
    <property type="protein sequence ID" value="OQK16700.1"/>
    <property type="molecule type" value="Genomic_DNA"/>
</dbReference>
<evidence type="ECO:0000313" key="2">
    <source>
        <dbReference type="Proteomes" id="UP000191980"/>
    </source>
</evidence>
<name>A0A1V8M556_9GAMM</name>
<gene>
    <name evidence="1" type="ORF">AU255_01985</name>
</gene>
<proteinExistence type="predicted"/>
<evidence type="ECO:0000313" key="1">
    <source>
        <dbReference type="EMBL" id="OQK16700.1"/>
    </source>
</evidence>
<dbReference type="Proteomes" id="UP000191980">
    <property type="component" value="Unassembled WGS sequence"/>
</dbReference>
<comment type="caution">
    <text evidence="1">The sequence shown here is derived from an EMBL/GenBank/DDBJ whole genome shotgun (WGS) entry which is preliminary data.</text>
</comment>